<feature type="region of interest" description="Disordered" evidence="1">
    <location>
        <begin position="43"/>
        <end position="63"/>
    </location>
</feature>
<evidence type="ECO:0000313" key="3">
    <source>
        <dbReference type="Proteomes" id="UP000073492"/>
    </source>
</evidence>
<name>A0A139HN40_9PEZI</name>
<evidence type="ECO:0000313" key="2">
    <source>
        <dbReference type="EMBL" id="KXT03817.1"/>
    </source>
</evidence>
<feature type="compositionally biased region" description="Polar residues" evidence="1">
    <location>
        <begin position="51"/>
        <end position="60"/>
    </location>
</feature>
<proteinExistence type="predicted"/>
<gene>
    <name evidence="2" type="ORF">AC579_4384</name>
</gene>
<sequence length="101" mass="11051">MTTVQELPHHAAETDVSYNNTATQSVSLKRPFADDSSTMILPLNTPGLETASISNVSSRSMGPREQFMREAEGVQQYNAATHSFSGSLKRGPQHEQQAMMP</sequence>
<organism evidence="2 3">
    <name type="scientific">Pseudocercospora musae</name>
    <dbReference type="NCBI Taxonomy" id="113226"/>
    <lineage>
        <taxon>Eukaryota</taxon>
        <taxon>Fungi</taxon>
        <taxon>Dikarya</taxon>
        <taxon>Ascomycota</taxon>
        <taxon>Pezizomycotina</taxon>
        <taxon>Dothideomycetes</taxon>
        <taxon>Dothideomycetidae</taxon>
        <taxon>Mycosphaerellales</taxon>
        <taxon>Mycosphaerellaceae</taxon>
        <taxon>Pseudocercospora</taxon>
    </lineage>
</organism>
<dbReference type="EMBL" id="LFZO01000599">
    <property type="protein sequence ID" value="KXT03817.1"/>
    <property type="molecule type" value="Genomic_DNA"/>
</dbReference>
<reference evidence="2 3" key="1">
    <citation type="submission" date="2015-07" db="EMBL/GenBank/DDBJ databases">
        <title>Comparative genomics of the Sigatoka disease complex on banana suggests a link between parallel evolutionary changes in Pseudocercospora fijiensis and Pseudocercospora eumusae and increased virulence on the banana host.</title>
        <authorList>
            <person name="Chang T.-C."/>
            <person name="Salvucci A."/>
            <person name="Crous P.W."/>
            <person name="Stergiopoulos I."/>
        </authorList>
    </citation>
    <scope>NUCLEOTIDE SEQUENCE [LARGE SCALE GENOMIC DNA]</scope>
    <source>
        <strain evidence="2 3">CBS 116634</strain>
    </source>
</reference>
<evidence type="ECO:0000256" key="1">
    <source>
        <dbReference type="SAM" id="MobiDB-lite"/>
    </source>
</evidence>
<feature type="region of interest" description="Disordered" evidence="1">
    <location>
        <begin position="81"/>
        <end position="101"/>
    </location>
</feature>
<keyword evidence="3" id="KW-1185">Reference proteome</keyword>
<accession>A0A139HN40</accession>
<feature type="region of interest" description="Disordered" evidence="1">
    <location>
        <begin position="1"/>
        <end position="24"/>
    </location>
</feature>
<dbReference type="AlphaFoldDB" id="A0A139HN40"/>
<comment type="caution">
    <text evidence="2">The sequence shown here is derived from an EMBL/GenBank/DDBJ whole genome shotgun (WGS) entry which is preliminary data.</text>
</comment>
<protein>
    <submittedName>
        <fullName evidence="2">Uncharacterized protein</fullName>
    </submittedName>
</protein>
<dbReference type="Proteomes" id="UP000073492">
    <property type="component" value="Unassembled WGS sequence"/>
</dbReference>